<dbReference type="Gene3D" id="3.40.630.30">
    <property type="match status" value="1"/>
</dbReference>
<name>A0A1B7NRM2_9EURO</name>
<sequence>MGLLPEEPVYVTFPTTIPSKESSRLLLRPIVDSDAAALFAIRSRPEVSVL</sequence>
<evidence type="ECO:0000313" key="1">
    <source>
        <dbReference type="EMBL" id="OAX79425.1"/>
    </source>
</evidence>
<comment type="caution">
    <text evidence="1">The sequence shown here is derived from an EMBL/GenBank/DDBJ whole genome shotgun (WGS) entry which is preliminary data.</text>
</comment>
<dbReference type="Proteomes" id="UP000091918">
    <property type="component" value="Unassembled WGS sequence"/>
</dbReference>
<proteinExistence type="predicted"/>
<evidence type="ECO:0000313" key="2">
    <source>
        <dbReference type="Proteomes" id="UP000091918"/>
    </source>
</evidence>
<keyword evidence="2" id="KW-1185">Reference proteome</keyword>
<feature type="non-terminal residue" evidence="1">
    <location>
        <position position="50"/>
    </location>
</feature>
<gene>
    <name evidence="1" type="ORF">ACJ72_06253</name>
</gene>
<protein>
    <submittedName>
        <fullName evidence="1">Uncharacterized protein</fullName>
    </submittedName>
</protein>
<reference evidence="1 2" key="1">
    <citation type="submission" date="2015-07" db="EMBL/GenBank/DDBJ databases">
        <title>Emmonsia species relationships and genome sequence.</title>
        <authorList>
            <person name="Cuomo C.A."/>
            <person name="Schwartz I.S."/>
            <person name="Kenyon C."/>
            <person name="de Hoog G.S."/>
            <person name="Govender N.P."/>
            <person name="Botha A."/>
            <person name="Moreno L."/>
            <person name="de Vries M."/>
            <person name="Munoz J.F."/>
            <person name="Stielow J.B."/>
        </authorList>
    </citation>
    <scope>NUCLEOTIDE SEQUENCE [LARGE SCALE GENOMIC DNA]</scope>
    <source>
        <strain evidence="1 2">CBS 136260</strain>
    </source>
</reference>
<organism evidence="1 2">
    <name type="scientific">Emergomyces africanus</name>
    <dbReference type="NCBI Taxonomy" id="1955775"/>
    <lineage>
        <taxon>Eukaryota</taxon>
        <taxon>Fungi</taxon>
        <taxon>Dikarya</taxon>
        <taxon>Ascomycota</taxon>
        <taxon>Pezizomycotina</taxon>
        <taxon>Eurotiomycetes</taxon>
        <taxon>Eurotiomycetidae</taxon>
        <taxon>Onygenales</taxon>
        <taxon>Ajellomycetaceae</taxon>
        <taxon>Emergomyces</taxon>
    </lineage>
</organism>
<dbReference type="EMBL" id="LGUA01001024">
    <property type="protein sequence ID" value="OAX79425.1"/>
    <property type="molecule type" value="Genomic_DNA"/>
</dbReference>
<accession>A0A1B7NRM2</accession>
<dbReference type="STRING" id="1658172.A0A1B7NRM2"/>
<dbReference type="AlphaFoldDB" id="A0A1B7NRM2"/>